<dbReference type="InterPro" id="IPR000937">
    <property type="entry name" value="Capsid_prot_S-dom_vir"/>
</dbReference>
<comment type="subcellular location">
    <subcellularLocation>
        <location evidence="1">Virion</location>
    </subcellularLocation>
</comment>
<evidence type="ECO:0000259" key="8">
    <source>
        <dbReference type="Pfam" id="PF00729"/>
    </source>
</evidence>
<feature type="domain" description="Icosahedral viral capsid protein S" evidence="8">
    <location>
        <begin position="27"/>
        <end position="236"/>
    </location>
</feature>
<dbReference type="SUPFAM" id="SSF88633">
    <property type="entry name" value="Positive stranded ssRNA viruses"/>
    <property type="match status" value="1"/>
</dbReference>
<evidence type="ECO:0000256" key="4">
    <source>
        <dbReference type="ARBA" id="ARBA00022561"/>
    </source>
</evidence>
<dbReference type="GO" id="GO:0005198">
    <property type="term" value="F:structural molecule activity"/>
    <property type="evidence" value="ECO:0007669"/>
    <property type="project" value="InterPro"/>
</dbReference>
<evidence type="ECO:0000256" key="3">
    <source>
        <dbReference type="ARBA" id="ARBA00018091"/>
    </source>
</evidence>
<name>A0A8F8N1G9_9VIRU</name>
<evidence type="ECO:0000256" key="1">
    <source>
        <dbReference type="ARBA" id="ARBA00004328"/>
    </source>
</evidence>
<evidence type="ECO:0000256" key="7">
    <source>
        <dbReference type="SAM" id="MobiDB-lite"/>
    </source>
</evidence>
<dbReference type="EMBL" id="MW197141">
    <property type="protein sequence ID" value="QYA72258.1"/>
    <property type="molecule type" value="Genomic_RNA"/>
</dbReference>
<evidence type="ECO:0000256" key="2">
    <source>
        <dbReference type="ARBA" id="ARBA00007446"/>
    </source>
</evidence>
<feature type="compositionally biased region" description="Basic residues" evidence="7">
    <location>
        <begin position="1"/>
        <end position="15"/>
    </location>
</feature>
<keyword evidence="6" id="KW-1142">T=3 icosahedral capsid protein</keyword>
<dbReference type="PRINTS" id="PR00233">
    <property type="entry name" value="ICOSAHEDRAL"/>
</dbReference>
<dbReference type="InterPro" id="IPR029053">
    <property type="entry name" value="Viral_coat"/>
</dbReference>
<keyword evidence="5" id="KW-0946">Virion</keyword>
<keyword evidence="4" id="KW-0167">Capsid protein</keyword>
<reference evidence="9" key="1">
    <citation type="submission" date="2020-10" db="EMBL/GenBank/DDBJ databases">
        <title>Plant Virus Collection isolate.</title>
        <authorList>
            <person name="Knierim D."/>
            <person name="Margaria P."/>
            <person name="Menzel W."/>
            <person name="Winter S."/>
        </authorList>
    </citation>
    <scope>NUCLEOTIDE SEQUENCE</scope>
    <source>
        <strain evidence="9">DSMZ PV-0913</strain>
    </source>
</reference>
<dbReference type="Gene3D" id="2.60.120.20">
    <property type="match status" value="1"/>
</dbReference>
<accession>A0A8F8N1G9</accession>
<comment type="similarity">
    <text evidence="2">Belongs to the icosahedral plant coat protein family.</text>
</comment>
<evidence type="ECO:0000256" key="6">
    <source>
        <dbReference type="ARBA" id="ARBA00023060"/>
    </source>
</evidence>
<evidence type="ECO:0000256" key="5">
    <source>
        <dbReference type="ARBA" id="ARBA00022844"/>
    </source>
</evidence>
<feature type="region of interest" description="Disordered" evidence="7">
    <location>
        <begin position="1"/>
        <end position="27"/>
    </location>
</feature>
<proteinExistence type="inferred from homology"/>
<dbReference type="Pfam" id="PF00729">
    <property type="entry name" value="Viral_coat"/>
    <property type="match status" value="1"/>
</dbReference>
<evidence type="ECO:0000313" key="9">
    <source>
        <dbReference type="EMBL" id="QYA72258.1"/>
    </source>
</evidence>
<sequence>MNQTKKKKSRSRNKQSKAQSNKSTAQVVSQPAAKGIVMGRAMPVFNGKAGILRLRHHEILQTIVSTTDKYTVRSVNLVPANFSWLSGVAVNFSKWKWHALNLVYVPACSTSVQGNIDMALQYDGNDIPATTPEELSVMYGHSGGPVWSGTAGCRLLDNATMSGRGKPPEAIATIVDVSKFSKSNYLYRSGALSGDSQTIYCPCDLQYGVTAGITPTVGAIGYIWATYDVEMFEPLPARLNK</sequence>
<dbReference type="GO" id="GO:0039617">
    <property type="term" value="C:T=3 icosahedral viral capsid"/>
    <property type="evidence" value="ECO:0007669"/>
    <property type="project" value="UniProtKB-KW"/>
</dbReference>
<protein>
    <recommendedName>
        <fullName evidence="3">Capsid protein</fullName>
    </recommendedName>
</protein>
<organism evidence="9">
    <name type="scientific">Sowbane mosaic virus</name>
    <dbReference type="NCBI Taxonomy" id="378833"/>
    <lineage>
        <taxon>Viruses</taxon>
        <taxon>Riboviria</taxon>
        <taxon>Orthornavirae</taxon>
        <taxon>Pisuviricota</taxon>
        <taxon>Pisoniviricetes</taxon>
        <taxon>Sobelivirales</taxon>
        <taxon>Solemoviridae</taxon>
        <taxon>Sobemovirus</taxon>
        <taxon>Sobemovirus SOMV</taxon>
    </lineage>
</organism>